<proteinExistence type="predicted"/>
<evidence type="ECO:0000313" key="1">
    <source>
        <dbReference type="EMBL" id="MBW8271517.1"/>
    </source>
</evidence>
<keyword evidence="2" id="KW-1185">Reference proteome</keyword>
<dbReference type="EMBL" id="JAHZUY010000126">
    <property type="protein sequence ID" value="MBW8271517.1"/>
    <property type="molecule type" value="Genomic_DNA"/>
</dbReference>
<dbReference type="Proteomes" id="UP001519924">
    <property type="component" value="Unassembled WGS sequence"/>
</dbReference>
<name>A0ABS7F7B8_9PROT</name>
<dbReference type="Pfam" id="PF08734">
    <property type="entry name" value="GYD"/>
    <property type="match status" value="1"/>
</dbReference>
<dbReference type="InterPro" id="IPR014845">
    <property type="entry name" value="GYD/TTHA1554"/>
</dbReference>
<sequence length="110" mass="11814">MPHYLMCCNYTSAQIRALTESPQDREAAARQVVEGFGGRLKGFFFAFGAYDVVLVAEFPDNESAAACSMRVSGGGGFSRFETHPLMTAQEALRAMEKAKGAAVAYRPPAG</sequence>
<dbReference type="RefSeq" id="WP_220119267.1">
    <property type="nucleotide sequence ID" value="NZ_JAHZUY010000126.1"/>
</dbReference>
<comment type="caution">
    <text evidence="1">The sequence shown here is derived from an EMBL/GenBank/DDBJ whole genome shotgun (WGS) entry which is preliminary data.</text>
</comment>
<reference evidence="1 2" key="1">
    <citation type="submission" date="2021-08" db="EMBL/GenBank/DDBJ databases">
        <title>Caldovatus sediminis gen. nov., sp. nov., a moderately thermophilic bacterium isolated from a hot spring.</title>
        <authorList>
            <person name="Hu C.-J."/>
            <person name="Li W.-J."/>
            <person name="Xian W.-D."/>
        </authorList>
    </citation>
    <scope>NUCLEOTIDE SEQUENCE [LARGE SCALE GENOMIC DNA]</scope>
    <source>
        <strain evidence="1 2">SYSU G05006</strain>
    </source>
</reference>
<organism evidence="1 2">
    <name type="scientific">Caldovatus aquaticus</name>
    <dbReference type="NCBI Taxonomy" id="2865671"/>
    <lineage>
        <taxon>Bacteria</taxon>
        <taxon>Pseudomonadati</taxon>
        <taxon>Pseudomonadota</taxon>
        <taxon>Alphaproteobacteria</taxon>
        <taxon>Acetobacterales</taxon>
        <taxon>Roseomonadaceae</taxon>
        <taxon>Caldovatus</taxon>
    </lineage>
</organism>
<evidence type="ECO:0000313" key="2">
    <source>
        <dbReference type="Proteomes" id="UP001519924"/>
    </source>
</evidence>
<accession>A0ABS7F7B8</accession>
<protein>
    <submittedName>
        <fullName evidence="1">GYD domain-containing protein</fullName>
    </submittedName>
</protein>
<gene>
    <name evidence="1" type="ORF">K1J50_18755</name>
</gene>